<reference evidence="2" key="1">
    <citation type="journal article" date="2020" name="Stud. Mycol.">
        <title>101 Dothideomycetes genomes: a test case for predicting lifestyles and emergence of pathogens.</title>
        <authorList>
            <person name="Haridas S."/>
            <person name="Albert R."/>
            <person name="Binder M."/>
            <person name="Bloem J."/>
            <person name="Labutti K."/>
            <person name="Salamov A."/>
            <person name="Andreopoulos B."/>
            <person name="Baker S."/>
            <person name="Barry K."/>
            <person name="Bills G."/>
            <person name="Bluhm B."/>
            <person name="Cannon C."/>
            <person name="Castanera R."/>
            <person name="Culley D."/>
            <person name="Daum C."/>
            <person name="Ezra D."/>
            <person name="Gonzalez J."/>
            <person name="Henrissat B."/>
            <person name="Kuo A."/>
            <person name="Liang C."/>
            <person name="Lipzen A."/>
            <person name="Lutzoni F."/>
            <person name="Magnuson J."/>
            <person name="Mondo S."/>
            <person name="Nolan M."/>
            <person name="Ohm R."/>
            <person name="Pangilinan J."/>
            <person name="Park H.-J."/>
            <person name="Ramirez L."/>
            <person name="Alfaro M."/>
            <person name="Sun H."/>
            <person name="Tritt A."/>
            <person name="Yoshinaga Y."/>
            <person name="Zwiers L.-H."/>
            <person name="Turgeon B."/>
            <person name="Goodwin S."/>
            <person name="Spatafora J."/>
            <person name="Crous P."/>
            <person name="Grigoriev I."/>
        </authorList>
    </citation>
    <scope>NUCLEOTIDE SEQUENCE</scope>
    <source>
        <strain evidence="2">CBS 133067</strain>
    </source>
</reference>
<gene>
    <name evidence="2" type="ORF">NA57DRAFT_75696</name>
</gene>
<evidence type="ECO:0000256" key="1">
    <source>
        <dbReference type="SAM" id="MobiDB-lite"/>
    </source>
</evidence>
<feature type="compositionally biased region" description="Basic and acidic residues" evidence="1">
    <location>
        <begin position="26"/>
        <end position="43"/>
    </location>
</feature>
<keyword evidence="3" id="KW-1185">Reference proteome</keyword>
<evidence type="ECO:0000313" key="3">
    <source>
        <dbReference type="Proteomes" id="UP000799772"/>
    </source>
</evidence>
<feature type="region of interest" description="Disordered" evidence="1">
    <location>
        <begin position="1"/>
        <end position="77"/>
    </location>
</feature>
<accession>A0A9P4IAT7</accession>
<dbReference type="EMBL" id="ML978126">
    <property type="protein sequence ID" value="KAF2098451.1"/>
    <property type="molecule type" value="Genomic_DNA"/>
</dbReference>
<dbReference type="OrthoDB" id="3050608at2759"/>
<protein>
    <submittedName>
        <fullName evidence="2">Uncharacterized protein</fullName>
    </submittedName>
</protein>
<dbReference type="AlphaFoldDB" id="A0A9P4IAT7"/>
<comment type="caution">
    <text evidence="2">The sequence shown here is derived from an EMBL/GenBank/DDBJ whole genome shotgun (WGS) entry which is preliminary data.</text>
</comment>
<sequence>MDALKGMASKLSGGSSSSHSSGNVDPNREDYVDKALDFVEKKTGHAQSRQTNENLTDKAREFYEKQTGKHVSDKVSN</sequence>
<feature type="compositionally biased region" description="Low complexity" evidence="1">
    <location>
        <begin position="12"/>
        <end position="22"/>
    </location>
</feature>
<dbReference type="Proteomes" id="UP000799772">
    <property type="component" value="Unassembled WGS sequence"/>
</dbReference>
<feature type="compositionally biased region" description="Polar residues" evidence="1">
    <location>
        <begin position="45"/>
        <end position="54"/>
    </location>
</feature>
<evidence type="ECO:0000313" key="2">
    <source>
        <dbReference type="EMBL" id="KAF2098451.1"/>
    </source>
</evidence>
<name>A0A9P4IAT7_9PEZI</name>
<proteinExistence type="predicted"/>
<feature type="compositionally biased region" description="Basic and acidic residues" evidence="1">
    <location>
        <begin position="55"/>
        <end position="77"/>
    </location>
</feature>
<organism evidence="2 3">
    <name type="scientific">Rhizodiscina lignyota</name>
    <dbReference type="NCBI Taxonomy" id="1504668"/>
    <lineage>
        <taxon>Eukaryota</taxon>
        <taxon>Fungi</taxon>
        <taxon>Dikarya</taxon>
        <taxon>Ascomycota</taxon>
        <taxon>Pezizomycotina</taxon>
        <taxon>Dothideomycetes</taxon>
        <taxon>Pleosporomycetidae</taxon>
        <taxon>Aulographales</taxon>
        <taxon>Rhizodiscinaceae</taxon>
        <taxon>Rhizodiscina</taxon>
    </lineage>
</organism>